<gene>
    <name evidence="3" type="ORF">BJA5080_00970</name>
</gene>
<feature type="domain" description="Methyltransferase" evidence="1">
    <location>
        <begin position="193"/>
        <end position="305"/>
    </location>
</feature>
<dbReference type="InterPro" id="IPR029063">
    <property type="entry name" value="SAM-dependent_MTases_sf"/>
</dbReference>
<dbReference type="Proteomes" id="UP000024900">
    <property type="component" value="Unassembled WGS sequence"/>
</dbReference>
<evidence type="ECO:0000313" key="4">
    <source>
        <dbReference type="Proteomes" id="UP000024900"/>
    </source>
</evidence>
<dbReference type="SUPFAM" id="SSF46785">
    <property type="entry name" value="Winged helix' DNA-binding domain"/>
    <property type="match status" value="1"/>
</dbReference>
<dbReference type="InterPro" id="IPR048711">
    <property type="entry name" value="WHD_Rv2258c"/>
</dbReference>
<proteinExistence type="predicted"/>
<evidence type="ECO:0000259" key="1">
    <source>
        <dbReference type="Pfam" id="PF13847"/>
    </source>
</evidence>
<dbReference type="AlphaFoldDB" id="A0A837CG61"/>
<dbReference type="InterPro" id="IPR036390">
    <property type="entry name" value="WH_DNA-bd_sf"/>
</dbReference>
<evidence type="ECO:0000259" key="2">
    <source>
        <dbReference type="Pfam" id="PF21320"/>
    </source>
</evidence>
<dbReference type="PANTHER" id="PTHR45128">
    <property type="entry name" value="METHYLTRANSFERASE TYPE 11"/>
    <property type="match status" value="1"/>
</dbReference>
<evidence type="ECO:0008006" key="5">
    <source>
        <dbReference type="Google" id="ProtNLM"/>
    </source>
</evidence>
<sequence length="374" mass="40560">MRSSNAQFALTFENARHSMEDVMEVNSDRLNAFMGKMITEVGAAMNASLVLLGDKLGLYRALAAKGPMNSAELASATGTNERYVREWLSSQAASGYVEYDTASGKFSMLPEQAMALADEDSPVFLGAVGNVIAAAFLDEPKITDAFKSGKGVGWNRRSECLFCGTARFFRTGYMHHLVQEWLPALDGVVDKLKRGAKVADVGCGHGVSTRLMANAFPNSRFYGFDYHEGSIEAARKAANEAKLGDRVSFAVHSAKTYPAEGYDLVCFFDCLHDMGDPVGAISHVREAMDKDGTCMLVEPFAGDRLEDNLNPVGRVYYAASTMICTPASLDQEVGLALGAQAGEARLRKVAREGGLTRFRRAAETPFNLILEARI</sequence>
<feature type="domain" description="S-adenosylmethionine-dependent methyltransferase Rv2258c-like winged HTH" evidence="2">
    <location>
        <begin position="48"/>
        <end position="116"/>
    </location>
</feature>
<dbReference type="Gene3D" id="3.40.50.150">
    <property type="entry name" value="Vaccinia Virus protein VP39"/>
    <property type="match status" value="1"/>
</dbReference>
<dbReference type="Pfam" id="PF13847">
    <property type="entry name" value="Methyltransf_31"/>
    <property type="match status" value="1"/>
</dbReference>
<protein>
    <recommendedName>
        <fullName evidence="5">Methyltransferase domain-containing protein</fullName>
    </recommendedName>
</protein>
<name>A0A837CG61_9BRAD</name>
<reference evidence="3 4" key="1">
    <citation type="journal article" date="2014" name="BMC Genomics">
        <title>Comparative genomics of Bradyrhizobium japonicum CPAC 15 and Bradyrhizobium diazoefficiens CPAC 7: elite model strains for understanding symbiotic performance with soybean.</title>
        <authorList>
            <person name="Siqueira A.F."/>
            <person name="Ormeno-Orrillo E."/>
            <person name="Souza R.C."/>
            <person name="Rodrigues E.P."/>
            <person name="Almeida L.G."/>
            <person name="Barcellos F.G."/>
            <person name="Batista J.S."/>
            <person name="Nakatami A.S."/>
            <person name="Martinez-Romero E."/>
            <person name="Vasconcelos A.T."/>
            <person name="Hungria M."/>
        </authorList>
    </citation>
    <scope>NUCLEOTIDE SEQUENCE [LARGE SCALE GENOMIC DNA]</scope>
    <source>
        <strain evidence="3 4">SEMIA 5080</strain>
    </source>
</reference>
<evidence type="ECO:0000313" key="3">
    <source>
        <dbReference type="EMBL" id="KGJ68132.1"/>
    </source>
</evidence>
<dbReference type="SUPFAM" id="SSF53335">
    <property type="entry name" value="S-adenosyl-L-methionine-dependent methyltransferases"/>
    <property type="match status" value="1"/>
</dbReference>
<organism evidence="3 4">
    <name type="scientific">Bradyrhizobium diazoefficiens SEMIA 5080</name>
    <dbReference type="NCBI Taxonomy" id="754504"/>
    <lineage>
        <taxon>Bacteria</taxon>
        <taxon>Pseudomonadati</taxon>
        <taxon>Pseudomonadota</taxon>
        <taxon>Alphaproteobacteria</taxon>
        <taxon>Hyphomicrobiales</taxon>
        <taxon>Nitrobacteraceae</taxon>
        <taxon>Bradyrhizobium</taxon>
    </lineage>
</organism>
<dbReference type="CDD" id="cd02440">
    <property type="entry name" value="AdoMet_MTases"/>
    <property type="match status" value="1"/>
</dbReference>
<dbReference type="EMBL" id="ADOU02000004">
    <property type="protein sequence ID" value="KGJ68132.1"/>
    <property type="molecule type" value="Genomic_DNA"/>
</dbReference>
<dbReference type="Pfam" id="PF21320">
    <property type="entry name" value="WHD_Rv2258c"/>
    <property type="match status" value="1"/>
</dbReference>
<dbReference type="PANTHER" id="PTHR45128:SF2">
    <property type="entry name" value="METHYLTRANSFERASE DOMAIN-CONTAINING PROTEIN"/>
    <property type="match status" value="1"/>
</dbReference>
<accession>A0A837CG61</accession>
<dbReference type="InterPro" id="IPR053173">
    <property type="entry name" value="SAM-binding_MTase"/>
</dbReference>
<dbReference type="Gene3D" id="1.10.10.10">
    <property type="entry name" value="Winged helix-like DNA-binding domain superfamily/Winged helix DNA-binding domain"/>
    <property type="match status" value="1"/>
</dbReference>
<comment type="caution">
    <text evidence="3">The sequence shown here is derived from an EMBL/GenBank/DDBJ whole genome shotgun (WGS) entry which is preliminary data.</text>
</comment>
<dbReference type="InterPro" id="IPR036388">
    <property type="entry name" value="WH-like_DNA-bd_sf"/>
</dbReference>
<dbReference type="InterPro" id="IPR025714">
    <property type="entry name" value="Methyltranfer_dom"/>
</dbReference>